<dbReference type="Proteomes" id="UP000813444">
    <property type="component" value="Unassembled WGS sequence"/>
</dbReference>
<evidence type="ECO:0000313" key="2">
    <source>
        <dbReference type="Proteomes" id="UP000813444"/>
    </source>
</evidence>
<reference evidence="1" key="1">
    <citation type="journal article" date="2021" name="Nat. Commun.">
        <title>Genetic determinants of endophytism in the Arabidopsis root mycobiome.</title>
        <authorList>
            <person name="Mesny F."/>
            <person name="Miyauchi S."/>
            <person name="Thiergart T."/>
            <person name="Pickel B."/>
            <person name="Atanasova L."/>
            <person name="Karlsson M."/>
            <person name="Huettel B."/>
            <person name="Barry K.W."/>
            <person name="Haridas S."/>
            <person name="Chen C."/>
            <person name="Bauer D."/>
            <person name="Andreopoulos W."/>
            <person name="Pangilinan J."/>
            <person name="LaButti K."/>
            <person name="Riley R."/>
            <person name="Lipzen A."/>
            <person name="Clum A."/>
            <person name="Drula E."/>
            <person name="Henrissat B."/>
            <person name="Kohler A."/>
            <person name="Grigoriev I.V."/>
            <person name="Martin F.M."/>
            <person name="Hacquard S."/>
        </authorList>
    </citation>
    <scope>NUCLEOTIDE SEQUENCE</scope>
    <source>
        <strain evidence="1">MPI-CAGE-CH-0235</strain>
    </source>
</reference>
<accession>A0A8K0SFE0</accession>
<comment type="caution">
    <text evidence="1">The sequence shown here is derived from an EMBL/GenBank/DDBJ whole genome shotgun (WGS) entry which is preliminary data.</text>
</comment>
<proteinExistence type="predicted"/>
<keyword evidence="2" id="KW-1185">Reference proteome</keyword>
<name>A0A8K0SFE0_9HYPO</name>
<dbReference type="Gene3D" id="3.90.180.10">
    <property type="entry name" value="Medium-chain alcohol dehydrogenases, catalytic domain"/>
    <property type="match status" value="1"/>
</dbReference>
<gene>
    <name evidence="1" type="ORF">B0I35DRAFT_414481</name>
</gene>
<dbReference type="Gene3D" id="3.10.129.110">
    <property type="entry name" value="Polyketide synthase dehydratase"/>
    <property type="match status" value="1"/>
</dbReference>
<dbReference type="InterPro" id="IPR042104">
    <property type="entry name" value="PKS_dehydratase_sf"/>
</dbReference>
<evidence type="ECO:0000313" key="1">
    <source>
        <dbReference type="EMBL" id="KAH7304434.1"/>
    </source>
</evidence>
<dbReference type="AlphaFoldDB" id="A0A8K0SFE0"/>
<protein>
    <submittedName>
        <fullName evidence="1">Uncharacterized protein</fullName>
    </submittedName>
</protein>
<dbReference type="EMBL" id="JAGPNK010000023">
    <property type="protein sequence ID" value="KAH7304434.1"/>
    <property type="molecule type" value="Genomic_DNA"/>
</dbReference>
<organism evidence="1 2">
    <name type="scientific">Stachybotrys elegans</name>
    <dbReference type="NCBI Taxonomy" id="80388"/>
    <lineage>
        <taxon>Eukaryota</taxon>
        <taxon>Fungi</taxon>
        <taxon>Dikarya</taxon>
        <taxon>Ascomycota</taxon>
        <taxon>Pezizomycotina</taxon>
        <taxon>Sordariomycetes</taxon>
        <taxon>Hypocreomycetidae</taxon>
        <taxon>Hypocreales</taxon>
        <taxon>Stachybotryaceae</taxon>
        <taxon>Stachybotrys</taxon>
    </lineage>
</organism>
<sequence length="513" mass="57290">MAIEAIYQTSFMTTWNSSVPLKYRYALRDIWFLRALVLEQDEKNMLMLSLNAVPSSTSPWYSFKVFSVKDDIWTDHASGFIRLETDYVSDTEKLPNLAVSVAYSEYVGVGRSELPYNYSSSCKVYDPTSRKQLLHMKGLRYRELDSAQETTLTHNYMHLAYDADIPLLSGDGFQILEAMASAGASAAQANSHVAHWLIDLVTHKKPTLRVLEVNVGKDDATSLWLDNGRQGNDIRSAFDYYRFLSPGTDSVVAAQVAYASASGRTEFTMADLTRAEAEMDDKFDLAIIKLPQSQLENSLEMVLRRFCSVVQPLDDPFDSLDTALKAAGFSHRPCRFDGVTTKGIHCLPSGPTAMQHSDDTDSAFYNGYDLRHEALSDATFEGPQWQLLQDLVDKQCNILWVTSGAQEIVIDPNKAAITGIFRVIRNEEPLLRLINLDVEHLSGRATVRVVEACLKMLSEEQIKAVFATVGTQKKRDFLKSTFGIPDERIFSSRSTAFAGHITKLTNGEGSMSS</sequence>
<dbReference type="OrthoDB" id="329835at2759"/>